<dbReference type="Pfam" id="PF10066">
    <property type="entry name" value="DUF2304"/>
    <property type="match status" value="1"/>
</dbReference>
<feature type="transmembrane region" description="Helical" evidence="1">
    <location>
        <begin position="61"/>
        <end position="82"/>
    </location>
</feature>
<accession>A0A0G1Y1E6</accession>
<evidence type="ECO:0008006" key="4">
    <source>
        <dbReference type="Google" id="ProtNLM"/>
    </source>
</evidence>
<dbReference type="Proteomes" id="UP000033865">
    <property type="component" value="Unassembled WGS sequence"/>
</dbReference>
<feature type="transmembrane region" description="Helical" evidence="1">
    <location>
        <begin position="29"/>
        <end position="49"/>
    </location>
</feature>
<dbReference type="InterPro" id="IPR019277">
    <property type="entry name" value="DUF2304"/>
</dbReference>
<name>A0A0G1Y1E6_9BACT</name>
<keyword evidence="1" id="KW-1133">Transmembrane helix</keyword>
<organism evidence="2 3">
    <name type="scientific">Candidatus Uhrbacteria bacterium GW2011_GWC2_53_7</name>
    <dbReference type="NCBI Taxonomy" id="1618986"/>
    <lineage>
        <taxon>Bacteria</taxon>
        <taxon>Candidatus Uhriibacteriota</taxon>
    </lineage>
</organism>
<dbReference type="EMBL" id="LCRN01000003">
    <property type="protein sequence ID" value="KKW37051.1"/>
    <property type="molecule type" value="Genomic_DNA"/>
</dbReference>
<protein>
    <recommendedName>
        <fullName evidence="4">DUF2304 domain-containing protein</fullName>
    </recommendedName>
</protein>
<sequence>MLGIQILITLFALFAVVRTVRQFRAGHVSALWGAVWTLFWVVVVVLVFLPNTTQILADILGVGRGADLVVYLAIMALFYLQFKLFVKIESVEQEISTLVRKIALDEKNNE</sequence>
<reference evidence="2 3" key="1">
    <citation type="journal article" date="2015" name="Nature">
        <title>rRNA introns, odd ribosomes, and small enigmatic genomes across a large radiation of phyla.</title>
        <authorList>
            <person name="Brown C.T."/>
            <person name="Hug L.A."/>
            <person name="Thomas B.C."/>
            <person name="Sharon I."/>
            <person name="Castelle C.J."/>
            <person name="Singh A."/>
            <person name="Wilkins M.J."/>
            <person name="Williams K.H."/>
            <person name="Banfield J.F."/>
        </authorList>
    </citation>
    <scope>NUCLEOTIDE SEQUENCE [LARGE SCALE GENOMIC DNA]</scope>
</reference>
<gene>
    <name evidence="2" type="ORF">UY82_C0003G0005</name>
</gene>
<evidence type="ECO:0000256" key="1">
    <source>
        <dbReference type="SAM" id="Phobius"/>
    </source>
</evidence>
<dbReference type="AlphaFoldDB" id="A0A0G1Y1E6"/>
<keyword evidence="1" id="KW-0812">Transmembrane</keyword>
<keyword evidence="1" id="KW-0472">Membrane</keyword>
<proteinExistence type="predicted"/>
<evidence type="ECO:0000313" key="2">
    <source>
        <dbReference type="EMBL" id="KKW37051.1"/>
    </source>
</evidence>
<comment type="caution">
    <text evidence="2">The sequence shown here is derived from an EMBL/GenBank/DDBJ whole genome shotgun (WGS) entry which is preliminary data.</text>
</comment>
<evidence type="ECO:0000313" key="3">
    <source>
        <dbReference type="Proteomes" id="UP000033865"/>
    </source>
</evidence>